<dbReference type="InterPro" id="IPR016073">
    <property type="entry name" value="Skp1_comp_POZ"/>
</dbReference>
<evidence type="ECO:0000313" key="7">
    <source>
        <dbReference type="Proteomes" id="UP000095767"/>
    </source>
</evidence>
<evidence type="ECO:0000259" key="5">
    <source>
        <dbReference type="Pfam" id="PF03931"/>
    </source>
</evidence>
<name>A0A1E5VID4_9POAL</name>
<dbReference type="AlphaFoldDB" id="A0A1E5VID4"/>
<dbReference type="InterPro" id="IPR011333">
    <property type="entry name" value="SKP1/BTB/POZ_sf"/>
</dbReference>
<dbReference type="InterPro" id="IPR001232">
    <property type="entry name" value="SKP1-like"/>
</dbReference>
<dbReference type="SUPFAM" id="SSF54695">
    <property type="entry name" value="POZ domain"/>
    <property type="match status" value="1"/>
</dbReference>
<dbReference type="SMART" id="SM00512">
    <property type="entry name" value="Skp1"/>
    <property type="match status" value="1"/>
</dbReference>
<comment type="similarity">
    <text evidence="2">Belongs to the SKP1 family.</text>
</comment>
<dbReference type="InterPro" id="IPR016897">
    <property type="entry name" value="SKP1"/>
</dbReference>
<dbReference type="STRING" id="888268.A0A1E5VID4"/>
<gene>
    <name evidence="6" type="ORF">BAE44_0014078</name>
</gene>
<comment type="pathway">
    <text evidence="1">Protein modification; protein ubiquitination.</text>
</comment>
<dbReference type="PANTHER" id="PTHR11165">
    <property type="entry name" value="SKP1"/>
    <property type="match status" value="1"/>
</dbReference>
<dbReference type="Pfam" id="PF03931">
    <property type="entry name" value="Skp1_POZ"/>
    <property type="match status" value="1"/>
</dbReference>
<dbReference type="Proteomes" id="UP000095767">
    <property type="component" value="Unassembled WGS sequence"/>
</dbReference>
<dbReference type="GO" id="GO:0016567">
    <property type="term" value="P:protein ubiquitination"/>
    <property type="evidence" value="ECO:0007669"/>
    <property type="project" value="UniProtKB-UniPathway"/>
</dbReference>
<dbReference type="OrthoDB" id="1903179at2759"/>
<dbReference type="GO" id="GO:0006511">
    <property type="term" value="P:ubiquitin-dependent protein catabolic process"/>
    <property type="evidence" value="ECO:0007669"/>
    <property type="project" value="InterPro"/>
</dbReference>
<evidence type="ECO:0000256" key="1">
    <source>
        <dbReference type="ARBA" id="ARBA00004906"/>
    </source>
</evidence>
<sequence length="117" mass="12704">MWQHKQFVVTRESVTTQQGNNNVVDASTESSDETAAAAEEKIVLRSSDGEEFEVEVSVAEISGTIRHVIEDGCVEGGVPVPNVRSTVLSTVLEYLNKKRSAGAAGGDDFREFEVAFR</sequence>
<keyword evidence="7" id="KW-1185">Reference proteome</keyword>
<evidence type="ECO:0000256" key="3">
    <source>
        <dbReference type="ARBA" id="ARBA00022786"/>
    </source>
</evidence>
<protein>
    <recommendedName>
        <fullName evidence="5">SKP1 component POZ domain-containing protein</fullName>
    </recommendedName>
</protein>
<dbReference type="EMBL" id="LWDX02038634">
    <property type="protein sequence ID" value="OEL24903.1"/>
    <property type="molecule type" value="Genomic_DNA"/>
</dbReference>
<reference evidence="6 7" key="1">
    <citation type="submission" date="2016-09" db="EMBL/GenBank/DDBJ databases">
        <title>The draft genome of Dichanthelium oligosanthes: A C3 panicoid grass species.</title>
        <authorList>
            <person name="Studer A.J."/>
            <person name="Schnable J.C."/>
            <person name="Brutnell T.P."/>
        </authorList>
    </citation>
    <scope>NUCLEOTIDE SEQUENCE [LARGE SCALE GENOMIC DNA]</scope>
    <source>
        <strain evidence="7">cv. Kellogg 1175</strain>
        <tissue evidence="6">Leaf</tissue>
    </source>
</reference>
<dbReference type="UniPathway" id="UPA00143"/>
<evidence type="ECO:0000256" key="2">
    <source>
        <dbReference type="ARBA" id="ARBA00009993"/>
    </source>
</evidence>
<feature type="region of interest" description="Disordered" evidence="4">
    <location>
        <begin position="10"/>
        <end position="33"/>
    </location>
</feature>
<organism evidence="6 7">
    <name type="scientific">Dichanthelium oligosanthes</name>
    <dbReference type="NCBI Taxonomy" id="888268"/>
    <lineage>
        <taxon>Eukaryota</taxon>
        <taxon>Viridiplantae</taxon>
        <taxon>Streptophyta</taxon>
        <taxon>Embryophyta</taxon>
        <taxon>Tracheophyta</taxon>
        <taxon>Spermatophyta</taxon>
        <taxon>Magnoliopsida</taxon>
        <taxon>Liliopsida</taxon>
        <taxon>Poales</taxon>
        <taxon>Poaceae</taxon>
        <taxon>PACMAD clade</taxon>
        <taxon>Panicoideae</taxon>
        <taxon>Panicodae</taxon>
        <taxon>Paniceae</taxon>
        <taxon>Dichantheliinae</taxon>
        <taxon>Dichanthelium</taxon>
    </lineage>
</organism>
<evidence type="ECO:0000313" key="6">
    <source>
        <dbReference type="EMBL" id="OEL24903.1"/>
    </source>
</evidence>
<dbReference type="GO" id="GO:0009867">
    <property type="term" value="P:jasmonic acid mediated signaling pathway"/>
    <property type="evidence" value="ECO:0007669"/>
    <property type="project" value="UniProtKB-ARBA"/>
</dbReference>
<feature type="compositionally biased region" description="Polar residues" evidence="4">
    <location>
        <begin position="12"/>
        <end position="24"/>
    </location>
</feature>
<comment type="caution">
    <text evidence="6">The sequence shown here is derived from an EMBL/GenBank/DDBJ whole genome shotgun (WGS) entry which is preliminary data.</text>
</comment>
<accession>A0A1E5VID4</accession>
<proteinExistence type="inferred from homology"/>
<keyword evidence="3" id="KW-0833">Ubl conjugation pathway</keyword>
<feature type="domain" description="SKP1 component POZ" evidence="5">
    <location>
        <begin position="41"/>
        <end position="99"/>
    </location>
</feature>
<dbReference type="Gene3D" id="3.30.710.10">
    <property type="entry name" value="Potassium Channel Kv1.1, Chain A"/>
    <property type="match status" value="1"/>
</dbReference>
<evidence type="ECO:0000256" key="4">
    <source>
        <dbReference type="SAM" id="MobiDB-lite"/>
    </source>
</evidence>